<evidence type="ECO:0000256" key="2">
    <source>
        <dbReference type="ARBA" id="ARBA00022771"/>
    </source>
</evidence>
<dbReference type="EMBL" id="JACMSC010000021">
    <property type="protein sequence ID" value="KAG6470336.1"/>
    <property type="molecule type" value="Genomic_DNA"/>
</dbReference>
<keyword evidence="4" id="KW-0472">Membrane</keyword>
<keyword evidence="4" id="KW-1133">Transmembrane helix</keyword>
<dbReference type="GO" id="GO:0004842">
    <property type="term" value="F:ubiquitin-protein transferase activity"/>
    <property type="evidence" value="ECO:0007669"/>
    <property type="project" value="TreeGrafter"/>
</dbReference>
<evidence type="ECO:0000256" key="1">
    <source>
        <dbReference type="ARBA" id="ARBA00022723"/>
    </source>
</evidence>
<keyword evidence="1" id="KW-0479">Metal-binding</keyword>
<accession>A0A8J5BE80</accession>
<name>A0A8J5BE80_ZINOF</name>
<feature type="domain" description="RING-CH-type" evidence="5">
    <location>
        <begin position="56"/>
        <end position="116"/>
    </location>
</feature>
<sequence length="274" mass="31292">MGDHFVILVDRLLTESTLGAAIESINQGGSNTKIASLSVANEVDSTPNKKINANGTFDGKLVECRICQDEDEDTNMEIPCSCCGSLKYAHRKCVQKWCNEKGDTKCEICLQQFKPGYTAPPKLFLYGTSPMNFRGNWEISRQDIQSHQYIAMTQTNRVYLRPNYNDYATSHDRSIMYCRIVAASFMVILILRHSIPFMISGTEQYSIPFFTLLLLRIAGIVLPLYIILRAITTFYQRRQLHEMNETSVSVSQTENEQLHSLQVMQTRPYLVRVH</sequence>
<feature type="transmembrane region" description="Helical" evidence="4">
    <location>
        <begin position="176"/>
        <end position="195"/>
    </location>
</feature>
<dbReference type="InterPro" id="IPR022143">
    <property type="entry name" value="DUF3675"/>
</dbReference>
<gene>
    <name evidence="6" type="ORF">ZIOFF_071401</name>
</gene>
<organism evidence="6 7">
    <name type="scientific">Zingiber officinale</name>
    <name type="common">Ginger</name>
    <name type="synonym">Amomum zingiber</name>
    <dbReference type="NCBI Taxonomy" id="94328"/>
    <lineage>
        <taxon>Eukaryota</taxon>
        <taxon>Viridiplantae</taxon>
        <taxon>Streptophyta</taxon>
        <taxon>Embryophyta</taxon>
        <taxon>Tracheophyta</taxon>
        <taxon>Spermatophyta</taxon>
        <taxon>Magnoliopsida</taxon>
        <taxon>Liliopsida</taxon>
        <taxon>Zingiberales</taxon>
        <taxon>Zingiberaceae</taxon>
        <taxon>Zingiber</taxon>
    </lineage>
</organism>
<dbReference type="Proteomes" id="UP000734854">
    <property type="component" value="Unassembled WGS sequence"/>
</dbReference>
<dbReference type="Pfam" id="PF12906">
    <property type="entry name" value="RINGv"/>
    <property type="match status" value="1"/>
</dbReference>
<dbReference type="CDD" id="cd16495">
    <property type="entry name" value="RING_CH-C4HC3_MARCH"/>
    <property type="match status" value="1"/>
</dbReference>
<dbReference type="PANTHER" id="PTHR23012">
    <property type="entry name" value="RING/FYVE/PHD ZINC FINGER DOMAIN-CONTAINING"/>
    <property type="match status" value="1"/>
</dbReference>
<proteinExistence type="predicted"/>
<evidence type="ECO:0000256" key="4">
    <source>
        <dbReference type="SAM" id="Phobius"/>
    </source>
</evidence>
<dbReference type="OrthoDB" id="264354at2759"/>
<dbReference type="FunFam" id="3.30.40.10:FF:000337">
    <property type="entry name" value="Zinc finger family protein"/>
    <property type="match status" value="1"/>
</dbReference>
<keyword evidence="4" id="KW-0812">Transmembrane</keyword>
<evidence type="ECO:0000256" key="3">
    <source>
        <dbReference type="ARBA" id="ARBA00022833"/>
    </source>
</evidence>
<comment type="caution">
    <text evidence="6">The sequence shown here is derived from an EMBL/GenBank/DDBJ whole genome shotgun (WGS) entry which is preliminary data.</text>
</comment>
<protein>
    <recommendedName>
        <fullName evidence="5">RING-CH-type domain-containing protein</fullName>
    </recommendedName>
</protein>
<keyword evidence="7" id="KW-1185">Reference proteome</keyword>
<dbReference type="GO" id="GO:0008270">
    <property type="term" value="F:zinc ion binding"/>
    <property type="evidence" value="ECO:0007669"/>
    <property type="project" value="UniProtKB-KW"/>
</dbReference>
<evidence type="ECO:0000259" key="5">
    <source>
        <dbReference type="PROSITE" id="PS51292"/>
    </source>
</evidence>
<dbReference type="PROSITE" id="PS51292">
    <property type="entry name" value="ZF_RING_CH"/>
    <property type="match status" value="1"/>
</dbReference>
<dbReference type="GO" id="GO:0016020">
    <property type="term" value="C:membrane"/>
    <property type="evidence" value="ECO:0007669"/>
    <property type="project" value="TreeGrafter"/>
</dbReference>
<evidence type="ECO:0000313" key="6">
    <source>
        <dbReference type="EMBL" id="KAG6470336.1"/>
    </source>
</evidence>
<dbReference type="InterPro" id="IPR033275">
    <property type="entry name" value="MARCH-like"/>
</dbReference>
<keyword evidence="2" id="KW-0863">Zinc-finger</keyword>
<dbReference type="InterPro" id="IPR011016">
    <property type="entry name" value="Znf_RING-CH"/>
</dbReference>
<dbReference type="Pfam" id="PF12428">
    <property type="entry name" value="DUF3675"/>
    <property type="match status" value="1"/>
</dbReference>
<keyword evidence="3" id="KW-0862">Zinc</keyword>
<evidence type="ECO:0000313" key="7">
    <source>
        <dbReference type="Proteomes" id="UP000734854"/>
    </source>
</evidence>
<dbReference type="GO" id="GO:0016567">
    <property type="term" value="P:protein ubiquitination"/>
    <property type="evidence" value="ECO:0007669"/>
    <property type="project" value="TreeGrafter"/>
</dbReference>
<dbReference type="SMART" id="SM00744">
    <property type="entry name" value="RINGv"/>
    <property type="match status" value="1"/>
</dbReference>
<feature type="transmembrane region" description="Helical" evidence="4">
    <location>
        <begin position="207"/>
        <end position="228"/>
    </location>
</feature>
<dbReference type="AlphaFoldDB" id="A0A8J5BE80"/>
<reference evidence="6 7" key="1">
    <citation type="submission" date="2020-08" db="EMBL/GenBank/DDBJ databases">
        <title>Plant Genome Project.</title>
        <authorList>
            <person name="Zhang R.-G."/>
        </authorList>
    </citation>
    <scope>NUCLEOTIDE SEQUENCE [LARGE SCALE GENOMIC DNA]</scope>
    <source>
        <tissue evidence="6">Rhizome</tissue>
    </source>
</reference>
<dbReference type="PANTHER" id="PTHR23012:SF174">
    <property type="entry name" value="OS01G0121200 PROTEIN"/>
    <property type="match status" value="1"/>
</dbReference>